<keyword evidence="2" id="KW-1003">Cell membrane</keyword>
<evidence type="ECO:0000256" key="6">
    <source>
        <dbReference type="ARBA" id="ARBA00023136"/>
    </source>
</evidence>
<sequence length="458" mass="50443">MGYVSHFISKSLFIVMVAQLVVCDDNNVVMMEKEELLGLFEVMGSLLDDPKWAQVHPQPCTDTPWPGVECEVGQDLQIFHVTKILVTPDVVGSNKPCKSEATLSESLVKLPFLRTLSLFNCFITSLVSIPQVLFGAISTSLEHLALVSNPSLSGTIPPSLSNLVNLKVLCLSQNNLFGEFPKEIGKLVNLVQLDLSYNNFSGTIPQEIGQLTSLRILDLSFNKFYGNVPSLVGQLELLEKVDLSSNNFQGRLPSELGKLKKLVLLDLSHNSINGPLPENLTTLEKLQYLMLEGNQINTCLPSFIGSLVKLTAISFSRCGLICPIPPSLFTNLSNLTALSLDNNNLNGTVPQSLSSLPILDLLNLSNNQFSGELSFPQNFMVKLGKRLDIRGNTKLCTTYKPPSSSCKCTQIQSCNEDSNNSKTMRPPEWDQVQSSTSSNTYRPDKILLFLLLVKIYLS</sequence>
<dbReference type="AlphaFoldDB" id="A0AAV3NTY3"/>
<dbReference type="PRINTS" id="PR00019">
    <property type="entry name" value="LEURICHRPT"/>
</dbReference>
<keyword evidence="6" id="KW-0472">Membrane</keyword>
<dbReference type="GO" id="GO:0005886">
    <property type="term" value="C:plasma membrane"/>
    <property type="evidence" value="ECO:0007669"/>
    <property type="project" value="UniProtKB-SubCell"/>
</dbReference>
<dbReference type="SMART" id="SM00369">
    <property type="entry name" value="LRR_TYP"/>
    <property type="match status" value="6"/>
</dbReference>
<dbReference type="PANTHER" id="PTHR48010">
    <property type="entry name" value="OS05G0588300 PROTEIN"/>
    <property type="match status" value="1"/>
</dbReference>
<dbReference type="Gene3D" id="3.80.10.10">
    <property type="entry name" value="Ribonuclease Inhibitor"/>
    <property type="match status" value="3"/>
</dbReference>
<accession>A0AAV3NTY3</accession>
<feature type="region of interest" description="Disordered" evidence="7">
    <location>
        <begin position="414"/>
        <end position="439"/>
    </location>
</feature>
<dbReference type="InterPro" id="IPR032675">
    <property type="entry name" value="LRR_dom_sf"/>
</dbReference>
<feature type="signal peptide" evidence="8">
    <location>
        <begin position="1"/>
        <end position="23"/>
    </location>
</feature>
<evidence type="ECO:0000256" key="3">
    <source>
        <dbReference type="ARBA" id="ARBA00022614"/>
    </source>
</evidence>
<dbReference type="PANTHER" id="PTHR48010:SF58">
    <property type="entry name" value="RECEPTOR PROTEIN KINASE-LIKE PROTEIN ZAR1"/>
    <property type="match status" value="1"/>
</dbReference>
<keyword evidence="4 8" id="KW-0732">Signal</keyword>
<feature type="chain" id="PRO_5043988323" description="Disease resistance R13L4/SHOC-2-like LRR domain-containing protein" evidence="8">
    <location>
        <begin position="24"/>
        <end position="458"/>
    </location>
</feature>
<dbReference type="Proteomes" id="UP001454036">
    <property type="component" value="Unassembled WGS sequence"/>
</dbReference>
<gene>
    <name evidence="10" type="ORF">LIER_02395</name>
</gene>
<dbReference type="FunFam" id="3.80.10.10:FF:000269">
    <property type="entry name" value="Piriformospora indica-insensitive protein 2"/>
    <property type="match status" value="1"/>
</dbReference>
<keyword evidence="11" id="KW-1185">Reference proteome</keyword>
<reference evidence="10 11" key="1">
    <citation type="submission" date="2024-01" db="EMBL/GenBank/DDBJ databases">
        <title>The complete chloroplast genome sequence of Lithospermum erythrorhizon: insights into the phylogenetic relationship among Boraginaceae species and the maternal lineages of purple gromwells.</title>
        <authorList>
            <person name="Okada T."/>
            <person name="Watanabe K."/>
        </authorList>
    </citation>
    <scope>NUCLEOTIDE SEQUENCE [LARGE SCALE GENOMIC DNA]</scope>
</reference>
<dbReference type="InterPro" id="IPR003591">
    <property type="entry name" value="Leu-rich_rpt_typical-subtyp"/>
</dbReference>
<evidence type="ECO:0000313" key="10">
    <source>
        <dbReference type="EMBL" id="GAA0141192.1"/>
    </source>
</evidence>
<evidence type="ECO:0000256" key="7">
    <source>
        <dbReference type="SAM" id="MobiDB-lite"/>
    </source>
</evidence>
<dbReference type="FunFam" id="3.80.10.10:FF:000299">
    <property type="entry name" value="Piriformospora indica-insensitive protein 2"/>
    <property type="match status" value="1"/>
</dbReference>
<dbReference type="GO" id="GO:0051707">
    <property type="term" value="P:response to other organism"/>
    <property type="evidence" value="ECO:0007669"/>
    <property type="project" value="UniProtKB-ARBA"/>
</dbReference>
<dbReference type="SUPFAM" id="SSF52058">
    <property type="entry name" value="L domain-like"/>
    <property type="match status" value="1"/>
</dbReference>
<evidence type="ECO:0000256" key="8">
    <source>
        <dbReference type="SAM" id="SignalP"/>
    </source>
</evidence>
<evidence type="ECO:0000313" key="11">
    <source>
        <dbReference type="Proteomes" id="UP001454036"/>
    </source>
</evidence>
<dbReference type="Pfam" id="PF23598">
    <property type="entry name" value="LRR_14"/>
    <property type="match status" value="1"/>
</dbReference>
<protein>
    <recommendedName>
        <fullName evidence="9">Disease resistance R13L4/SHOC-2-like LRR domain-containing protein</fullName>
    </recommendedName>
</protein>
<keyword evidence="3" id="KW-0433">Leucine-rich repeat</keyword>
<dbReference type="InterPro" id="IPR050994">
    <property type="entry name" value="At_inactive_RLKs"/>
</dbReference>
<organism evidence="10 11">
    <name type="scientific">Lithospermum erythrorhizon</name>
    <name type="common">Purple gromwell</name>
    <name type="synonym">Lithospermum officinale var. erythrorhizon</name>
    <dbReference type="NCBI Taxonomy" id="34254"/>
    <lineage>
        <taxon>Eukaryota</taxon>
        <taxon>Viridiplantae</taxon>
        <taxon>Streptophyta</taxon>
        <taxon>Embryophyta</taxon>
        <taxon>Tracheophyta</taxon>
        <taxon>Spermatophyta</taxon>
        <taxon>Magnoliopsida</taxon>
        <taxon>eudicotyledons</taxon>
        <taxon>Gunneridae</taxon>
        <taxon>Pentapetalae</taxon>
        <taxon>asterids</taxon>
        <taxon>lamiids</taxon>
        <taxon>Boraginales</taxon>
        <taxon>Boraginaceae</taxon>
        <taxon>Boraginoideae</taxon>
        <taxon>Lithospermeae</taxon>
        <taxon>Lithospermum</taxon>
    </lineage>
</organism>
<keyword evidence="5" id="KW-0677">Repeat</keyword>
<evidence type="ECO:0000256" key="5">
    <source>
        <dbReference type="ARBA" id="ARBA00022737"/>
    </source>
</evidence>
<evidence type="ECO:0000256" key="2">
    <source>
        <dbReference type="ARBA" id="ARBA00022475"/>
    </source>
</evidence>
<evidence type="ECO:0000259" key="9">
    <source>
        <dbReference type="Pfam" id="PF23598"/>
    </source>
</evidence>
<name>A0AAV3NTY3_LITER</name>
<feature type="domain" description="Disease resistance R13L4/SHOC-2-like LRR" evidence="9">
    <location>
        <begin position="158"/>
        <end position="373"/>
    </location>
</feature>
<comment type="subcellular location">
    <subcellularLocation>
        <location evidence="1">Cell membrane</location>
    </subcellularLocation>
</comment>
<dbReference type="InterPro" id="IPR055414">
    <property type="entry name" value="LRR_R13L4/SHOC2-like"/>
</dbReference>
<evidence type="ECO:0000256" key="1">
    <source>
        <dbReference type="ARBA" id="ARBA00004236"/>
    </source>
</evidence>
<comment type="caution">
    <text evidence="10">The sequence shown here is derived from an EMBL/GenBank/DDBJ whole genome shotgun (WGS) entry which is preliminary data.</text>
</comment>
<feature type="compositionally biased region" description="Polar residues" evidence="7">
    <location>
        <begin position="414"/>
        <end position="423"/>
    </location>
</feature>
<evidence type="ECO:0000256" key="4">
    <source>
        <dbReference type="ARBA" id="ARBA00022729"/>
    </source>
</evidence>
<dbReference type="EMBL" id="BAABME010000256">
    <property type="protein sequence ID" value="GAA0141192.1"/>
    <property type="molecule type" value="Genomic_DNA"/>
</dbReference>
<proteinExistence type="predicted"/>